<sequence length="81" mass="8863">MDDLHARVTQLERDVGDIRVKATSIEGKIDRISDKLDNVVTKNQLYGSVILALVATLTSILGGGWWLAREFLSPIIAQLGS</sequence>
<evidence type="ECO:0000313" key="2">
    <source>
        <dbReference type="EMBL" id="OLO05251.1"/>
    </source>
</evidence>
<name>A0A1Q8SUY3_9GAMM</name>
<dbReference type="EMBL" id="MSDO01000004">
    <property type="protein sequence ID" value="OLO05251.1"/>
    <property type="molecule type" value="Genomic_DNA"/>
</dbReference>
<comment type="caution">
    <text evidence="2">The sequence shown here is derived from an EMBL/GenBank/DDBJ whole genome shotgun (WGS) entry which is preliminary data.</text>
</comment>
<proteinExistence type="predicted"/>
<organism evidence="2 3">
    <name type="scientific">Salinicola socius</name>
    <dbReference type="NCBI Taxonomy" id="404433"/>
    <lineage>
        <taxon>Bacteria</taxon>
        <taxon>Pseudomonadati</taxon>
        <taxon>Pseudomonadota</taxon>
        <taxon>Gammaproteobacteria</taxon>
        <taxon>Oceanospirillales</taxon>
        <taxon>Halomonadaceae</taxon>
        <taxon>Salinicola</taxon>
    </lineage>
</organism>
<reference evidence="2 3" key="1">
    <citation type="submission" date="2016-12" db="EMBL/GenBank/DDBJ databases">
        <title>Draft genome sequences of strains Salinicola socius SMB35, Salinicola sp. MH3R3-1 and Chromohalobacter sp. SMB17 from the Verkhnekamsk potash mining region of Russia.</title>
        <authorList>
            <person name="Mavrodi D.V."/>
            <person name="Olsson B.E."/>
            <person name="Korsakova E.S."/>
            <person name="Pyankova A."/>
            <person name="Mavrodi O.V."/>
            <person name="Plotnikova E.G."/>
        </authorList>
    </citation>
    <scope>NUCLEOTIDE SEQUENCE [LARGE SCALE GENOMIC DNA]</scope>
    <source>
        <strain evidence="2 3">SMB35</strain>
    </source>
</reference>
<gene>
    <name evidence="2" type="ORF">BTW07_04270</name>
</gene>
<dbReference type="AlphaFoldDB" id="A0A1Q8SUY3"/>
<keyword evidence="3" id="KW-1185">Reference proteome</keyword>
<keyword evidence="1" id="KW-1133">Transmembrane helix</keyword>
<accession>A0A1Q8SUY3</accession>
<evidence type="ECO:0000256" key="1">
    <source>
        <dbReference type="SAM" id="Phobius"/>
    </source>
</evidence>
<feature type="transmembrane region" description="Helical" evidence="1">
    <location>
        <begin position="45"/>
        <end position="68"/>
    </location>
</feature>
<protein>
    <submittedName>
        <fullName evidence="2">Uncharacterized protein</fullName>
    </submittedName>
</protein>
<dbReference type="STRING" id="404433.BTW07_04270"/>
<keyword evidence="1" id="KW-0812">Transmembrane</keyword>
<evidence type="ECO:0000313" key="3">
    <source>
        <dbReference type="Proteomes" id="UP000186878"/>
    </source>
</evidence>
<keyword evidence="1" id="KW-0472">Membrane</keyword>
<dbReference type="Proteomes" id="UP000186878">
    <property type="component" value="Unassembled WGS sequence"/>
</dbReference>